<evidence type="ECO:0000313" key="3">
    <source>
        <dbReference type="EMBL" id="KAL1234568.1"/>
    </source>
</evidence>
<dbReference type="InterPro" id="IPR039764">
    <property type="entry name" value="HABP4/SERBP1-like"/>
</dbReference>
<dbReference type="InterPro" id="IPR015813">
    <property type="entry name" value="Pyrv/PenolPyrv_kinase-like_dom"/>
</dbReference>
<dbReference type="Proteomes" id="UP001558632">
    <property type="component" value="Unassembled WGS sequence"/>
</dbReference>
<feature type="compositionally biased region" description="Basic residues" evidence="1">
    <location>
        <begin position="212"/>
        <end position="221"/>
    </location>
</feature>
<gene>
    <name evidence="3" type="ORF">TSPI_11152</name>
</gene>
<accession>A0ABR3KE17</accession>
<dbReference type="SUPFAM" id="SSF51621">
    <property type="entry name" value="Phosphoenolpyruvate/pyruvate domain"/>
    <property type="match status" value="1"/>
</dbReference>
<dbReference type="PANTHER" id="PTHR12299">
    <property type="entry name" value="HYALURONIC ACID-BINDING PROTEIN 4"/>
    <property type="match status" value="1"/>
</dbReference>
<keyword evidence="4" id="KW-1185">Reference proteome</keyword>
<dbReference type="EMBL" id="JBEUSY010000408">
    <property type="protein sequence ID" value="KAL1234568.1"/>
    <property type="molecule type" value="Genomic_DNA"/>
</dbReference>
<feature type="compositionally biased region" description="Gly residues" evidence="1">
    <location>
        <begin position="402"/>
        <end position="413"/>
    </location>
</feature>
<feature type="compositionally biased region" description="Basic and acidic residues" evidence="1">
    <location>
        <begin position="35"/>
        <end position="54"/>
    </location>
</feature>
<feature type="region of interest" description="Disordered" evidence="1">
    <location>
        <begin position="31"/>
        <end position="174"/>
    </location>
</feature>
<feature type="compositionally biased region" description="Basic and acidic residues" evidence="1">
    <location>
        <begin position="224"/>
        <end position="245"/>
    </location>
</feature>
<feature type="region of interest" description="Disordered" evidence="1">
    <location>
        <begin position="187"/>
        <end position="274"/>
    </location>
</feature>
<proteinExistence type="predicted"/>
<reference evidence="3 4" key="1">
    <citation type="submission" date="2024-07" db="EMBL/GenBank/DDBJ databases">
        <title>Enhanced genomic and transcriptomic resources for Trichinella pseudospiralis and T. spiralis underpin the discovery of pronounced molecular differences between stages and species.</title>
        <authorList>
            <person name="Pasi K.K."/>
            <person name="La Rosa G."/>
            <person name="Gomez-Morales M.A."/>
            <person name="Tosini F."/>
            <person name="Sumanam S."/>
            <person name="Young N.D."/>
            <person name="Chang B.C."/>
            <person name="Robin G.B."/>
        </authorList>
    </citation>
    <scope>NUCLEOTIDE SEQUENCE [LARGE SCALE GENOMIC DNA]</scope>
    <source>
        <strain evidence="3">ISS534</strain>
    </source>
</reference>
<organism evidence="3 4">
    <name type="scientific">Trichinella spiralis</name>
    <name type="common">Trichina worm</name>
    <dbReference type="NCBI Taxonomy" id="6334"/>
    <lineage>
        <taxon>Eukaryota</taxon>
        <taxon>Metazoa</taxon>
        <taxon>Ecdysozoa</taxon>
        <taxon>Nematoda</taxon>
        <taxon>Enoplea</taxon>
        <taxon>Dorylaimia</taxon>
        <taxon>Trichinellida</taxon>
        <taxon>Trichinellidae</taxon>
        <taxon>Trichinella</taxon>
    </lineage>
</organism>
<feature type="compositionally biased region" description="Basic and acidic residues" evidence="1">
    <location>
        <begin position="64"/>
        <end position="100"/>
    </location>
</feature>
<dbReference type="Gene3D" id="3.20.20.60">
    <property type="entry name" value="Phosphoenolpyruvate-binding domains"/>
    <property type="match status" value="1"/>
</dbReference>
<dbReference type="InterPro" id="IPR040442">
    <property type="entry name" value="Pyrv_kinase-like_dom_sf"/>
</dbReference>
<feature type="domain" description="Hyaluronan/mRNA-binding protein" evidence="2">
    <location>
        <begin position="222"/>
        <end position="322"/>
    </location>
</feature>
<dbReference type="PANTHER" id="PTHR12299:SF17">
    <property type="entry name" value="AT19571P-RELATED"/>
    <property type="match status" value="1"/>
</dbReference>
<comment type="caution">
    <text evidence="3">The sequence shown here is derived from an EMBL/GenBank/DDBJ whole genome shotgun (WGS) entry which is preliminary data.</text>
</comment>
<dbReference type="GO" id="GO:0016829">
    <property type="term" value="F:lyase activity"/>
    <property type="evidence" value="ECO:0007669"/>
    <property type="project" value="UniProtKB-KW"/>
</dbReference>
<dbReference type="InterPro" id="IPR006861">
    <property type="entry name" value="HABP4_PAIRBP1-bd"/>
</dbReference>
<name>A0ABR3KE17_TRISP</name>
<evidence type="ECO:0000256" key="1">
    <source>
        <dbReference type="SAM" id="MobiDB-lite"/>
    </source>
</evidence>
<keyword evidence="3" id="KW-0456">Lyase</keyword>
<evidence type="ECO:0000259" key="2">
    <source>
        <dbReference type="SMART" id="SM01233"/>
    </source>
</evidence>
<dbReference type="SMART" id="SM01233">
    <property type="entry name" value="HABP4_PAI-RBP1"/>
    <property type="match status" value="1"/>
</dbReference>
<evidence type="ECO:0000313" key="4">
    <source>
        <dbReference type="Proteomes" id="UP001558632"/>
    </source>
</evidence>
<protein>
    <submittedName>
        <fullName evidence="3">Citramalyl-CoA lyase</fullName>
    </submittedName>
</protein>
<feature type="region of interest" description="Disordered" evidence="1">
    <location>
        <begin position="303"/>
        <end position="327"/>
    </location>
</feature>
<feature type="region of interest" description="Disordered" evidence="1">
    <location>
        <begin position="381"/>
        <end position="414"/>
    </location>
</feature>
<sequence>MSIEYGVNVSNKFAVFLDDDIESMEYFVKQTPKHAAVEDRGAIKKEKKVDEKKNASPGQVAFGKGKENKPGQDNGIKRAAVDRPDERHEVKDRPKQERSHVAPKVQSTAPSFGTFGEERSMARFGDNGRYNRGVGGSRARGRGRYFGGQNNIQGRGRGSGHSNAGFGYGTDNADHDLKAEEPFGTFHSGNFNEESPDGAGHGTGQREGRGRFQNRGRRGFGRGRGFDRGNAGERGGFRSYDKKPQNVDSGANLDGNGDVGKNNEVVASDNNDNCGAKHETIANGDTAEEVAVVREELTLAEYRAKQPPKSKPQFNIRRPGEGEANNWKGFVPLQRSRKQSESEVNGVEEEPGVEIRPNKKEVIPIDISYSDQSARHLRLNRGRGRGFGRGGRGGRGDRGGNRRGGFDGFGGGVHLNRETRQDHVPYSIDDEMIVLKIDNDWHFMSVDKFAWANQERKLRKIPQLVADSIVLDCEDGVAESARRSSVKCELAWRVNSLQSGLLEEDLKAISEAKVELETILLPKKVPSRC</sequence>